<dbReference type="Pfam" id="PF01098">
    <property type="entry name" value="FTSW_RODA_SPOVE"/>
    <property type="match status" value="1"/>
</dbReference>
<dbReference type="InterPro" id="IPR001182">
    <property type="entry name" value="FtsW/RodA"/>
</dbReference>
<feature type="transmembrane region" description="Helical" evidence="6">
    <location>
        <begin position="356"/>
        <end position="376"/>
    </location>
</feature>
<evidence type="ECO:0000256" key="2">
    <source>
        <dbReference type="ARBA" id="ARBA00022692"/>
    </source>
</evidence>
<dbReference type="GO" id="GO:0015648">
    <property type="term" value="F:lipid-linked peptidoglycan transporter activity"/>
    <property type="evidence" value="ECO:0007669"/>
    <property type="project" value="TreeGrafter"/>
</dbReference>
<dbReference type="GO" id="GO:0051301">
    <property type="term" value="P:cell division"/>
    <property type="evidence" value="ECO:0007669"/>
    <property type="project" value="InterPro"/>
</dbReference>
<keyword evidence="8" id="KW-1185">Reference proteome</keyword>
<sequence>MKSRFEYMINMLKRYNFRNLNIRLIIYVLVLTILGINVISSATDSSVYEAKQVLGFIIGLVIMVALTLISYNFLLRYYWIIYGLNLAMLLSVLIFGESAKGAQRWIDFGFFQIQPSEFSKILIVLFVAQFIVKHKDKINDIKFLATLLILYLIPLALIFKQPNLSTSIVFFILFCVIMFIAGLSYKIIGVIFAVTIPIAIILGILVMQPNQSILAPHQYDRLVGFFEKDNEIAARIRYQQENSVMAIGSGGLFGKGLNNNTITSVKNANFISEPQTDFIYTIIGEELGFVGAAAVIILLALITFECFRAGSRAPNLAGRLICCGFGAQIGFQAIINLAVATMLIPNTGLTLPFVSYGLSSLTSAFAGVGLVLNIDLQRRLTY</sequence>
<feature type="transmembrane region" description="Helical" evidence="6">
    <location>
        <begin position="52"/>
        <end position="71"/>
    </location>
</feature>
<feature type="transmembrane region" description="Helical" evidence="6">
    <location>
        <begin position="316"/>
        <end position="344"/>
    </location>
</feature>
<evidence type="ECO:0000256" key="1">
    <source>
        <dbReference type="ARBA" id="ARBA00004141"/>
    </source>
</evidence>
<dbReference type="GO" id="GO:0032153">
    <property type="term" value="C:cell division site"/>
    <property type="evidence" value="ECO:0007669"/>
    <property type="project" value="TreeGrafter"/>
</dbReference>
<feature type="transmembrane region" description="Helical" evidence="6">
    <location>
        <begin position="143"/>
        <end position="159"/>
    </location>
</feature>
<feature type="transmembrane region" description="Helical" evidence="6">
    <location>
        <begin position="165"/>
        <end position="183"/>
    </location>
</feature>
<keyword evidence="3" id="KW-0133">Cell shape</keyword>
<name>A0A1M6A390_9FIRM</name>
<feature type="transmembrane region" description="Helical" evidence="6">
    <location>
        <begin position="278"/>
        <end position="304"/>
    </location>
</feature>
<comment type="subcellular location">
    <subcellularLocation>
        <location evidence="1">Membrane</location>
        <topology evidence="1">Multi-pass membrane protein</topology>
    </subcellularLocation>
</comment>
<evidence type="ECO:0000313" key="8">
    <source>
        <dbReference type="Proteomes" id="UP000184342"/>
    </source>
</evidence>
<dbReference type="EMBL" id="FQYT01000002">
    <property type="protein sequence ID" value="SHI30888.1"/>
    <property type="molecule type" value="Genomic_DNA"/>
</dbReference>
<dbReference type="PANTHER" id="PTHR30474">
    <property type="entry name" value="CELL CYCLE PROTEIN"/>
    <property type="match status" value="1"/>
</dbReference>
<feature type="transmembrane region" description="Helical" evidence="6">
    <location>
        <begin position="190"/>
        <end position="207"/>
    </location>
</feature>
<proteinExistence type="predicted"/>
<evidence type="ECO:0000256" key="4">
    <source>
        <dbReference type="ARBA" id="ARBA00022989"/>
    </source>
</evidence>
<dbReference type="RefSeq" id="WP_242941616.1">
    <property type="nucleotide sequence ID" value="NZ_FQYT01000002.1"/>
</dbReference>
<dbReference type="PANTHER" id="PTHR30474:SF1">
    <property type="entry name" value="PEPTIDOGLYCAN GLYCOSYLTRANSFERASE MRDB"/>
    <property type="match status" value="1"/>
</dbReference>
<evidence type="ECO:0000256" key="5">
    <source>
        <dbReference type="ARBA" id="ARBA00023136"/>
    </source>
</evidence>
<keyword evidence="4 6" id="KW-1133">Transmembrane helix</keyword>
<gene>
    <name evidence="7" type="ORF">SAMN02745691_00046</name>
</gene>
<evidence type="ECO:0000256" key="6">
    <source>
        <dbReference type="SAM" id="Phobius"/>
    </source>
</evidence>
<dbReference type="AlphaFoldDB" id="A0A1M6A390"/>
<dbReference type="STRING" id="1122934.SAMN02745691_00046"/>
<feature type="transmembrane region" description="Helical" evidence="6">
    <location>
        <begin position="78"/>
        <end position="96"/>
    </location>
</feature>
<keyword evidence="2 6" id="KW-0812">Transmembrane</keyword>
<dbReference type="Proteomes" id="UP000184342">
    <property type="component" value="Unassembled WGS sequence"/>
</dbReference>
<feature type="transmembrane region" description="Helical" evidence="6">
    <location>
        <begin position="20"/>
        <end position="40"/>
    </location>
</feature>
<evidence type="ECO:0000256" key="3">
    <source>
        <dbReference type="ARBA" id="ARBA00022960"/>
    </source>
</evidence>
<evidence type="ECO:0000313" key="7">
    <source>
        <dbReference type="EMBL" id="SHI30888.1"/>
    </source>
</evidence>
<reference evidence="7 8" key="1">
    <citation type="submission" date="2016-11" db="EMBL/GenBank/DDBJ databases">
        <authorList>
            <person name="Jaros S."/>
            <person name="Januszkiewicz K."/>
            <person name="Wedrychowicz H."/>
        </authorList>
    </citation>
    <scope>NUCLEOTIDE SEQUENCE [LARGE SCALE GENOMIC DNA]</scope>
    <source>
        <strain evidence="7 8">DSM 15970</strain>
    </source>
</reference>
<dbReference type="GO" id="GO:0008360">
    <property type="term" value="P:regulation of cell shape"/>
    <property type="evidence" value="ECO:0007669"/>
    <property type="project" value="UniProtKB-KW"/>
</dbReference>
<accession>A0A1M6A390</accession>
<protein>
    <submittedName>
        <fullName evidence="7">Rod shape determining protein RodA</fullName>
    </submittedName>
</protein>
<keyword evidence="5 6" id="KW-0472">Membrane</keyword>
<feature type="transmembrane region" description="Helical" evidence="6">
    <location>
        <begin position="108"/>
        <end position="131"/>
    </location>
</feature>
<organism evidence="7 8">
    <name type="scientific">Parasporobacterium paucivorans DSM 15970</name>
    <dbReference type="NCBI Taxonomy" id="1122934"/>
    <lineage>
        <taxon>Bacteria</taxon>
        <taxon>Bacillati</taxon>
        <taxon>Bacillota</taxon>
        <taxon>Clostridia</taxon>
        <taxon>Lachnospirales</taxon>
        <taxon>Lachnospiraceae</taxon>
        <taxon>Parasporobacterium</taxon>
    </lineage>
</organism>
<dbReference type="GO" id="GO:0005886">
    <property type="term" value="C:plasma membrane"/>
    <property type="evidence" value="ECO:0007669"/>
    <property type="project" value="TreeGrafter"/>
</dbReference>